<comment type="caution">
    <text evidence="3">The sequence shown here is derived from an EMBL/GenBank/DDBJ whole genome shotgun (WGS) entry which is preliminary data.</text>
</comment>
<accession>A0A8H7UK62</accession>
<evidence type="ECO:0000313" key="4">
    <source>
        <dbReference type="Proteomes" id="UP000654370"/>
    </source>
</evidence>
<dbReference type="InterPro" id="IPR000073">
    <property type="entry name" value="AB_hydrolase_1"/>
</dbReference>
<organism evidence="3 4">
    <name type="scientific">Mortierella isabellina</name>
    <name type="common">Filamentous fungus</name>
    <name type="synonym">Umbelopsis isabellina</name>
    <dbReference type="NCBI Taxonomy" id="91625"/>
    <lineage>
        <taxon>Eukaryota</taxon>
        <taxon>Fungi</taxon>
        <taxon>Fungi incertae sedis</taxon>
        <taxon>Mucoromycota</taxon>
        <taxon>Mucoromycotina</taxon>
        <taxon>Umbelopsidomycetes</taxon>
        <taxon>Umbelopsidales</taxon>
        <taxon>Umbelopsidaceae</taxon>
        <taxon>Umbelopsis</taxon>
    </lineage>
</organism>
<dbReference type="OrthoDB" id="6431331at2759"/>
<dbReference type="Pfam" id="PF00561">
    <property type="entry name" value="Abhydrolase_1"/>
    <property type="match status" value="1"/>
</dbReference>
<protein>
    <recommendedName>
        <fullName evidence="2">AB hydrolase-1 domain-containing protein</fullName>
    </recommendedName>
</protein>
<evidence type="ECO:0000313" key="3">
    <source>
        <dbReference type="EMBL" id="KAG2181914.1"/>
    </source>
</evidence>
<dbReference type="EMBL" id="JAEPQZ010000004">
    <property type="protein sequence ID" value="KAG2181914.1"/>
    <property type="molecule type" value="Genomic_DNA"/>
</dbReference>
<keyword evidence="1" id="KW-1133">Transmembrane helix</keyword>
<dbReference type="InterPro" id="IPR029058">
    <property type="entry name" value="AB_hydrolase_fold"/>
</dbReference>
<name>A0A8H7UK62_MORIS</name>
<keyword evidence="1" id="KW-0812">Transmembrane</keyword>
<feature type="non-terminal residue" evidence="3">
    <location>
        <position position="1"/>
    </location>
</feature>
<keyword evidence="4" id="KW-1185">Reference proteome</keyword>
<proteinExistence type="predicted"/>
<dbReference type="PANTHER" id="PTHR37471:SF1">
    <property type="entry name" value="AB HYDROLASE-1 DOMAIN-CONTAINING PROTEIN"/>
    <property type="match status" value="1"/>
</dbReference>
<evidence type="ECO:0000259" key="2">
    <source>
        <dbReference type="Pfam" id="PF00561"/>
    </source>
</evidence>
<reference evidence="3" key="1">
    <citation type="submission" date="2020-12" db="EMBL/GenBank/DDBJ databases">
        <title>Metabolic potential, ecology and presence of endohyphal bacteria is reflected in genomic diversity of Mucoromycotina.</title>
        <authorList>
            <person name="Muszewska A."/>
            <person name="Okrasinska A."/>
            <person name="Steczkiewicz K."/>
            <person name="Drgas O."/>
            <person name="Orlowska M."/>
            <person name="Perlinska-Lenart U."/>
            <person name="Aleksandrzak-Piekarczyk T."/>
            <person name="Szatraj K."/>
            <person name="Zielenkiewicz U."/>
            <person name="Pilsyk S."/>
            <person name="Malc E."/>
            <person name="Mieczkowski P."/>
            <person name="Kruszewska J.S."/>
            <person name="Biernat P."/>
            <person name="Pawlowska J."/>
        </authorList>
    </citation>
    <scope>NUCLEOTIDE SEQUENCE</scope>
    <source>
        <strain evidence="3">WA0000067209</strain>
    </source>
</reference>
<dbReference type="PANTHER" id="PTHR37471">
    <property type="entry name" value="UNNAMED PRODUCT"/>
    <property type="match status" value="1"/>
</dbReference>
<feature type="domain" description="AB hydrolase-1" evidence="2">
    <location>
        <begin position="257"/>
        <end position="416"/>
    </location>
</feature>
<keyword evidence="1" id="KW-0472">Membrane</keyword>
<dbReference type="AlphaFoldDB" id="A0A8H7UK62"/>
<feature type="transmembrane region" description="Helical" evidence="1">
    <location>
        <begin position="181"/>
        <end position="198"/>
    </location>
</feature>
<dbReference type="Gene3D" id="3.40.50.1820">
    <property type="entry name" value="alpha/beta hydrolase"/>
    <property type="match status" value="1"/>
</dbReference>
<evidence type="ECO:0000256" key="1">
    <source>
        <dbReference type="SAM" id="Phobius"/>
    </source>
</evidence>
<sequence length="498" mass="57526">AYALHYVWTGDSTVLNSILLYAFPNIAMNHVHIISTLIHYWLAAEVIFFINFWYNRRKLQRASDPITISKSERLALFWNCVHTIEDVKEWFCGWFYFDDGNNTRPTFEQIKLGNVETWFAWAFWSKPLDQVKRNASWANELDWMVDTAEFHFGVTFEEGISPNVKCIRLNLDPVNAIHRPFIFYTIIYLATQVVHLVLRYHGFSRCKLPYSISWGSIFGFDPISMWKSIWQDATDAVSKKVVYWYRPSSTKNVNQTPIVFIHGIGGMLFYTEFVGRLVALDRPIFCVELPYVSMHQIDIVPTTSETVLEISQMLSEHGYSKAVFVGHSLGTAVSSWMMQQCPKRVAGVVMVDPIVFLLHFHSIAYNFVHRAPKRLMEHIIYYFASRELHISHYISRHFQWFQTAHFVQPASTSRPPSPSSKHHAQTATPAMSIFLSENDNLVDSPRVHKYLVENGVDAQLMPDIDHAGFLLKPSWLSKIVDQVSIFCNTADMALDTGY</sequence>
<gene>
    <name evidence="3" type="ORF">INT43_006839</name>
</gene>
<dbReference type="Proteomes" id="UP000654370">
    <property type="component" value="Unassembled WGS sequence"/>
</dbReference>
<feature type="transmembrane region" description="Helical" evidence="1">
    <location>
        <begin position="33"/>
        <end position="54"/>
    </location>
</feature>
<dbReference type="SUPFAM" id="SSF53474">
    <property type="entry name" value="alpha/beta-Hydrolases"/>
    <property type="match status" value="1"/>
</dbReference>
<feature type="transmembrane region" description="Helical" evidence="1">
    <location>
        <begin position="345"/>
        <end position="368"/>
    </location>
</feature>